<reference evidence="3" key="1">
    <citation type="submission" date="2020-05" db="EMBL/GenBank/DDBJ databases">
        <title>Phylogenomic resolution of chytrid fungi.</title>
        <authorList>
            <person name="Stajich J.E."/>
            <person name="Amses K."/>
            <person name="Simmons R."/>
            <person name="Seto K."/>
            <person name="Myers J."/>
            <person name="Bonds A."/>
            <person name="Quandt C.A."/>
            <person name="Barry K."/>
            <person name="Liu P."/>
            <person name="Grigoriev I."/>
            <person name="Longcore J.E."/>
            <person name="James T.Y."/>
        </authorList>
    </citation>
    <scope>NUCLEOTIDE SEQUENCE</scope>
    <source>
        <strain evidence="3">JEL0318</strain>
    </source>
</reference>
<organism evidence="3 4">
    <name type="scientific">Rhizophlyctis rosea</name>
    <dbReference type="NCBI Taxonomy" id="64517"/>
    <lineage>
        <taxon>Eukaryota</taxon>
        <taxon>Fungi</taxon>
        <taxon>Fungi incertae sedis</taxon>
        <taxon>Chytridiomycota</taxon>
        <taxon>Chytridiomycota incertae sedis</taxon>
        <taxon>Chytridiomycetes</taxon>
        <taxon>Rhizophlyctidales</taxon>
        <taxon>Rhizophlyctidaceae</taxon>
        <taxon>Rhizophlyctis</taxon>
    </lineage>
</organism>
<accession>A0AAD5X948</accession>
<dbReference type="EMBL" id="JADGJD010000015">
    <property type="protein sequence ID" value="KAJ3056945.1"/>
    <property type="molecule type" value="Genomic_DNA"/>
</dbReference>
<feature type="compositionally biased region" description="Low complexity" evidence="2">
    <location>
        <begin position="563"/>
        <end position="576"/>
    </location>
</feature>
<keyword evidence="1" id="KW-0175">Coiled coil</keyword>
<feature type="coiled-coil region" evidence="1">
    <location>
        <begin position="293"/>
        <end position="320"/>
    </location>
</feature>
<feature type="region of interest" description="Disordered" evidence="2">
    <location>
        <begin position="619"/>
        <end position="647"/>
    </location>
</feature>
<feature type="region of interest" description="Disordered" evidence="2">
    <location>
        <begin position="203"/>
        <end position="232"/>
    </location>
</feature>
<evidence type="ECO:0000256" key="2">
    <source>
        <dbReference type="SAM" id="MobiDB-lite"/>
    </source>
</evidence>
<protein>
    <submittedName>
        <fullName evidence="3">Uncharacterized protein</fullName>
    </submittedName>
</protein>
<feature type="region of interest" description="Disordered" evidence="2">
    <location>
        <begin position="419"/>
        <end position="510"/>
    </location>
</feature>
<name>A0AAD5X948_9FUNG</name>
<sequence>MPSIANLDPDARDCGEWVQRATDAEARAALLQKEVEELKARLRQQDDETGRKDICIQASPTLTANQDTLDHHLLLSYANDISEASTTLIPNQPTTPTAAIPLITRHIPPLLSLALTSTSLQTRTKELEARLRARDSYLQKAIMDTARQVSDLEHQVMELEGVNEELTHRMNVVEMERERLEEVVEELDEDNLALQNELGRVGDVGGGVPASPEGSGKGTLGRDDVGGETGGEGWSGWMDEYVLLRDIGCQTDPSPEETKPKSATISTQTPSQTSSALTILTLTTRLTYQHLLIETHLDTITELESQLSTLKQHAETLEKQNWEMKVRCEHLQAVGDVNSRMMDEVLSRVRTLEERHSSKLMIRSARRLMESSDLERTQHMMPEGYYPYGYHPGQELDPSAMAMAASRIWGIRRTGSGSSLRSLEGLPVGRPPRSPLPPPPSQQQSGDGDQYGIVAMYGDEEPAPDGRRGSVQRSRRESMKRLSIGNGLKERAGMVTPPPPRPTTPNTGSFRFQQRKPLVATPPEVHRASVELHRASLEQENGLPLGDGVSVGGPNGVMVGKGKGAKGASAKGAKGVSSKRKKDAAIAVEVGVADGRVSEVKTRRRVSVVPEVTTVSRANSQRASFVPTGAGRMPTPPASPPPRKQKA</sequence>
<feature type="compositionally biased region" description="Pro residues" evidence="2">
    <location>
        <begin position="429"/>
        <end position="441"/>
    </location>
</feature>
<feature type="region of interest" description="Disordered" evidence="2">
    <location>
        <begin position="249"/>
        <end position="273"/>
    </location>
</feature>
<feature type="compositionally biased region" description="Low complexity" evidence="2">
    <location>
        <begin position="419"/>
        <end position="428"/>
    </location>
</feature>
<proteinExistence type="predicted"/>
<comment type="caution">
    <text evidence="3">The sequence shown here is derived from an EMBL/GenBank/DDBJ whole genome shotgun (WGS) entry which is preliminary data.</text>
</comment>
<feature type="region of interest" description="Disordered" evidence="2">
    <location>
        <begin position="560"/>
        <end position="583"/>
    </location>
</feature>
<feature type="compositionally biased region" description="Basic and acidic residues" evidence="2">
    <location>
        <begin position="464"/>
        <end position="480"/>
    </location>
</feature>
<feature type="coiled-coil region" evidence="1">
    <location>
        <begin position="149"/>
        <end position="197"/>
    </location>
</feature>
<dbReference type="Proteomes" id="UP001212841">
    <property type="component" value="Unassembled WGS sequence"/>
</dbReference>
<evidence type="ECO:0000313" key="3">
    <source>
        <dbReference type="EMBL" id="KAJ3056945.1"/>
    </source>
</evidence>
<feature type="coiled-coil region" evidence="1">
    <location>
        <begin position="21"/>
        <end position="48"/>
    </location>
</feature>
<keyword evidence="4" id="KW-1185">Reference proteome</keyword>
<dbReference type="AlphaFoldDB" id="A0AAD5X948"/>
<gene>
    <name evidence="3" type="ORF">HK097_002323</name>
</gene>
<evidence type="ECO:0000256" key="1">
    <source>
        <dbReference type="SAM" id="Coils"/>
    </source>
</evidence>
<feature type="compositionally biased region" description="Low complexity" evidence="2">
    <location>
        <begin position="262"/>
        <end position="273"/>
    </location>
</feature>
<feature type="compositionally biased region" description="Pro residues" evidence="2">
    <location>
        <begin position="634"/>
        <end position="647"/>
    </location>
</feature>
<evidence type="ECO:0000313" key="4">
    <source>
        <dbReference type="Proteomes" id="UP001212841"/>
    </source>
</evidence>